<dbReference type="SUPFAM" id="SSF46785">
    <property type="entry name" value="Winged helix' DNA-binding domain"/>
    <property type="match status" value="1"/>
</dbReference>
<dbReference type="PANTHER" id="PTHR30126:SF94">
    <property type="entry name" value="LYSR FAMILY TRANSCRIPTIONAL REGULATOR"/>
    <property type="match status" value="1"/>
</dbReference>
<proteinExistence type="inferred from homology"/>
<dbReference type="InterPro" id="IPR036388">
    <property type="entry name" value="WH-like_DNA-bd_sf"/>
</dbReference>
<dbReference type="Gene3D" id="1.10.10.10">
    <property type="entry name" value="Winged helix-like DNA-binding domain superfamily/Winged helix DNA-binding domain"/>
    <property type="match status" value="1"/>
</dbReference>
<reference evidence="6 7" key="1">
    <citation type="journal article" date="2013" name="Genome Biol.">
        <title>Comparative genomics of the core and accessory genomes of 48 Sinorhizobium strains comprising five genospecies.</title>
        <authorList>
            <person name="Sugawara M."/>
            <person name="Epstein B."/>
            <person name="Badgley B.D."/>
            <person name="Unno T."/>
            <person name="Xu L."/>
            <person name="Reese J."/>
            <person name="Gyaneshwar P."/>
            <person name="Denny R."/>
            <person name="Mudge J."/>
            <person name="Bharti A.K."/>
            <person name="Farmer A.D."/>
            <person name="May G.D."/>
            <person name="Woodward J.E."/>
            <person name="Medigue C."/>
            <person name="Vallenet D."/>
            <person name="Lajus A."/>
            <person name="Rouy Z."/>
            <person name="Martinez-Vaz B."/>
            <person name="Tiffin P."/>
            <person name="Young N.D."/>
            <person name="Sadowsky M.J."/>
        </authorList>
    </citation>
    <scope>NUCLEOTIDE SEQUENCE [LARGE SCALE GENOMIC DNA]</scope>
    <source>
        <strain evidence="6 7">USDA4894</strain>
    </source>
</reference>
<evidence type="ECO:0000256" key="3">
    <source>
        <dbReference type="ARBA" id="ARBA00023125"/>
    </source>
</evidence>
<organism evidence="6 7">
    <name type="scientific">Sinorhizobium terangae</name>
    <dbReference type="NCBI Taxonomy" id="110322"/>
    <lineage>
        <taxon>Bacteria</taxon>
        <taxon>Pseudomonadati</taxon>
        <taxon>Pseudomonadota</taxon>
        <taxon>Alphaproteobacteria</taxon>
        <taxon>Hyphomicrobiales</taxon>
        <taxon>Rhizobiaceae</taxon>
        <taxon>Sinorhizobium/Ensifer group</taxon>
        <taxon>Sinorhizobium</taxon>
    </lineage>
</organism>
<dbReference type="PRINTS" id="PR00039">
    <property type="entry name" value="HTHLYSR"/>
</dbReference>
<evidence type="ECO:0000256" key="2">
    <source>
        <dbReference type="ARBA" id="ARBA00023015"/>
    </source>
</evidence>
<dbReference type="GO" id="GO:0000976">
    <property type="term" value="F:transcription cis-regulatory region binding"/>
    <property type="evidence" value="ECO:0007669"/>
    <property type="project" value="TreeGrafter"/>
</dbReference>
<dbReference type="AlphaFoldDB" id="A0A6N7LAJ1"/>
<dbReference type="Gene3D" id="3.40.190.290">
    <property type="match status" value="1"/>
</dbReference>
<evidence type="ECO:0000259" key="5">
    <source>
        <dbReference type="PROSITE" id="PS50931"/>
    </source>
</evidence>
<dbReference type="PROSITE" id="PS50931">
    <property type="entry name" value="HTH_LYSR"/>
    <property type="match status" value="1"/>
</dbReference>
<dbReference type="CDD" id="cd05466">
    <property type="entry name" value="PBP2_LTTR_substrate"/>
    <property type="match status" value="1"/>
</dbReference>
<dbReference type="InterPro" id="IPR036390">
    <property type="entry name" value="WH_DNA-bd_sf"/>
</dbReference>
<evidence type="ECO:0000256" key="1">
    <source>
        <dbReference type="ARBA" id="ARBA00009437"/>
    </source>
</evidence>
<dbReference type="OrthoDB" id="9803735at2"/>
<dbReference type="Pfam" id="PF00126">
    <property type="entry name" value="HTH_1"/>
    <property type="match status" value="1"/>
</dbReference>
<keyword evidence="4" id="KW-0804">Transcription</keyword>
<dbReference type="InterPro" id="IPR000847">
    <property type="entry name" value="LysR_HTH_N"/>
</dbReference>
<dbReference type="InterPro" id="IPR005119">
    <property type="entry name" value="LysR_subst-bd"/>
</dbReference>
<sequence length="324" mass="36243">MKGWLAWGEIVPAGETITRNRINYVNFNQLRSFYAVARELSFTKAAELLCIGQPTVTTQVKALEETYNLQLFVRGPNDLTLTDAGEALLTVARQIFSLEERAHSLLNTVGNQFAGRLHIGTVGPFFVMKQLSKYIDRYPLMHVTVESANSDSIYQKLLNYEVDVGIIGSDYSDPRLDLVCLGKHEVVIAVPVSHPWAHRSQVNIEELDGQRLIMREKGSMTRRALEEVLAANSIRPNVVMELPRDSVLEATAAGLGLGIISNFEFSRDQRLRTLSIARYSPCTRSFAACLKERRALPSIDAFMQMSSELVSQLRDAHGEEPDSD</sequence>
<evidence type="ECO:0000256" key="4">
    <source>
        <dbReference type="ARBA" id="ARBA00023163"/>
    </source>
</evidence>
<accession>A0A6N7LAJ1</accession>
<comment type="caution">
    <text evidence="6">The sequence shown here is derived from an EMBL/GenBank/DDBJ whole genome shotgun (WGS) entry which is preliminary data.</text>
</comment>
<keyword evidence="3" id="KW-0238">DNA-binding</keyword>
<evidence type="ECO:0000313" key="7">
    <source>
        <dbReference type="Proteomes" id="UP000439983"/>
    </source>
</evidence>
<dbReference type="GO" id="GO:0003700">
    <property type="term" value="F:DNA-binding transcription factor activity"/>
    <property type="evidence" value="ECO:0007669"/>
    <property type="project" value="InterPro"/>
</dbReference>
<comment type="similarity">
    <text evidence="1">Belongs to the LysR transcriptional regulatory family.</text>
</comment>
<protein>
    <submittedName>
        <fullName evidence="6">LysR family transcriptional regulator</fullName>
    </submittedName>
</protein>
<dbReference type="SUPFAM" id="SSF53850">
    <property type="entry name" value="Periplasmic binding protein-like II"/>
    <property type="match status" value="1"/>
</dbReference>
<keyword evidence="7" id="KW-1185">Reference proteome</keyword>
<feature type="domain" description="HTH lysR-type" evidence="5">
    <location>
        <begin position="25"/>
        <end position="82"/>
    </location>
</feature>
<gene>
    <name evidence="6" type="ORF">GHK62_03855</name>
</gene>
<dbReference type="Pfam" id="PF03466">
    <property type="entry name" value="LysR_substrate"/>
    <property type="match status" value="1"/>
</dbReference>
<dbReference type="PANTHER" id="PTHR30126">
    <property type="entry name" value="HTH-TYPE TRANSCRIPTIONAL REGULATOR"/>
    <property type="match status" value="1"/>
</dbReference>
<dbReference type="FunFam" id="1.10.10.10:FF:000001">
    <property type="entry name" value="LysR family transcriptional regulator"/>
    <property type="match status" value="1"/>
</dbReference>
<name>A0A6N7LAJ1_SINTE</name>
<dbReference type="EMBL" id="WITC01000021">
    <property type="protein sequence ID" value="MQX13925.1"/>
    <property type="molecule type" value="Genomic_DNA"/>
</dbReference>
<evidence type="ECO:0000313" key="6">
    <source>
        <dbReference type="EMBL" id="MQX13925.1"/>
    </source>
</evidence>
<keyword evidence="2" id="KW-0805">Transcription regulation</keyword>
<dbReference type="Proteomes" id="UP000439983">
    <property type="component" value="Unassembled WGS sequence"/>
</dbReference>